<evidence type="ECO:0008006" key="4">
    <source>
        <dbReference type="Google" id="ProtNLM"/>
    </source>
</evidence>
<dbReference type="InParanoid" id="A0A0C3DNC5"/>
<accession>A0A0C3DNC5</accession>
<evidence type="ECO:0000313" key="3">
    <source>
        <dbReference type="Proteomes" id="UP000053989"/>
    </source>
</evidence>
<evidence type="ECO:0000313" key="2">
    <source>
        <dbReference type="EMBL" id="KIM57734.1"/>
    </source>
</evidence>
<dbReference type="HOGENOM" id="CLU_1256700_0_0_1"/>
<sequence>MGTSKEENSRPLIDSSPLYHMGTWSMAAQLVMAGPRQPVKHEPSHDLESIFYVLISIFILLDEPYKPKCDVDLAQCFDKHFNTFELNHISPYFSPAIDLLTYLCSTLISPMSMDIADNFHCETPFTHDIFIDALINMLSHLKPNAWEPHCHPEDDEFVGQEAYNSCDIKSDTTENIINAVPDVELSNDSVESDASAPSADSADEPSDKSKSTSSEKGAPH</sequence>
<name>A0A0C3DNC5_9AGAM</name>
<keyword evidence="3" id="KW-1185">Reference proteome</keyword>
<proteinExistence type="predicted"/>
<dbReference type="Proteomes" id="UP000053989">
    <property type="component" value="Unassembled WGS sequence"/>
</dbReference>
<reference evidence="3" key="2">
    <citation type="submission" date="2015-01" db="EMBL/GenBank/DDBJ databases">
        <title>Evolutionary Origins and Diversification of the Mycorrhizal Mutualists.</title>
        <authorList>
            <consortium name="DOE Joint Genome Institute"/>
            <consortium name="Mycorrhizal Genomics Consortium"/>
            <person name="Kohler A."/>
            <person name="Kuo A."/>
            <person name="Nagy L.G."/>
            <person name="Floudas D."/>
            <person name="Copeland A."/>
            <person name="Barry K.W."/>
            <person name="Cichocki N."/>
            <person name="Veneault-Fourrey C."/>
            <person name="LaButti K."/>
            <person name="Lindquist E.A."/>
            <person name="Lipzen A."/>
            <person name="Lundell T."/>
            <person name="Morin E."/>
            <person name="Murat C."/>
            <person name="Riley R."/>
            <person name="Ohm R."/>
            <person name="Sun H."/>
            <person name="Tunlid A."/>
            <person name="Henrissat B."/>
            <person name="Grigoriev I.V."/>
            <person name="Hibbett D.S."/>
            <person name="Martin F."/>
        </authorList>
    </citation>
    <scope>NUCLEOTIDE SEQUENCE [LARGE SCALE GENOMIC DNA]</scope>
    <source>
        <strain evidence="3">Foug A</strain>
    </source>
</reference>
<protein>
    <recommendedName>
        <fullName evidence="4">Fungal-type protein kinase domain-containing protein</fullName>
    </recommendedName>
</protein>
<dbReference type="EMBL" id="KN822096">
    <property type="protein sequence ID" value="KIM57734.1"/>
    <property type="molecule type" value="Genomic_DNA"/>
</dbReference>
<dbReference type="AlphaFoldDB" id="A0A0C3DNC5"/>
<reference evidence="2 3" key="1">
    <citation type="submission" date="2014-04" db="EMBL/GenBank/DDBJ databases">
        <authorList>
            <consortium name="DOE Joint Genome Institute"/>
            <person name="Kuo A."/>
            <person name="Kohler A."/>
            <person name="Nagy L.G."/>
            <person name="Floudas D."/>
            <person name="Copeland A."/>
            <person name="Barry K.W."/>
            <person name="Cichocki N."/>
            <person name="Veneault-Fourrey C."/>
            <person name="LaButti K."/>
            <person name="Lindquist E.A."/>
            <person name="Lipzen A."/>
            <person name="Lundell T."/>
            <person name="Morin E."/>
            <person name="Murat C."/>
            <person name="Sun H."/>
            <person name="Tunlid A."/>
            <person name="Henrissat B."/>
            <person name="Grigoriev I.V."/>
            <person name="Hibbett D.S."/>
            <person name="Martin F."/>
            <person name="Nordberg H.P."/>
            <person name="Cantor M.N."/>
            <person name="Hua S.X."/>
        </authorList>
    </citation>
    <scope>NUCLEOTIDE SEQUENCE [LARGE SCALE GENOMIC DNA]</scope>
    <source>
        <strain evidence="2 3">Foug A</strain>
    </source>
</reference>
<evidence type="ECO:0000256" key="1">
    <source>
        <dbReference type="SAM" id="MobiDB-lite"/>
    </source>
</evidence>
<organism evidence="2 3">
    <name type="scientific">Scleroderma citrinum Foug A</name>
    <dbReference type="NCBI Taxonomy" id="1036808"/>
    <lineage>
        <taxon>Eukaryota</taxon>
        <taxon>Fungi</taxon>
        <taxon>Dikarya</taxon>
        <taxon>Basidiomycota</taxon>
        <taxon>Agaricomycotina</taxon>
        <taxon>Agaricomycetes</taxon>
        <taxon>Agaricomycetidae</taxon>
        <taxon>Boletales</taxon>
        <taxon>Sclerodermatineae</taxon>
        <taxon>Sclerodermataceae</taxon>
        <taxon>Scleroderma</taxon>
    </lineage>
</organism>
<feature type="region of interest" description="Disordered" evidence="1">
    <location>
        <begin position="179"/>
        <end position="220"/>
    </location>
</feature>
<gene>
    <name evidence="2" type="ORF">SCLCIDRAFT_28587</name>
</gene>
<dbReference type="OrthoDB" id="2690194at2759"/>